<feature type="domain" description="Piwi" evidence="1">
    <location>
        <begin position="1"/>
        <end position="113"/>
    </location>
</feature>
<dbReference type="InterPro" id="IPR003165">
    <property type="entry name" value="Piwi"/>
</dbReference>
<accession>A0ABN9LXX7</accession>
<organism evidence="2 3">
    <name type="scientific">Ranitomeya imitator</name>
    <name type="common">mimic poison frog</name>
    <dbReference type="NCBI Taxonomy" id="111125"/>
    <lineage>
        <taxon>Eukaryota</taxon>
        <taxon>Metazoa</taxon>
        <taxon>Chordata</taxon>
        <taxon>Craniata</taxon>
        <taxon>Vertebrata</taxon>
        <taxon>Euteleostomi</taxon>
        <taxon>Amphibia</taxon>
        <taxon>Batrachia</taxon>
        <taxon>Anura</taxon>
        <taxon>Neobatrachia</taxon>
        <taxon>Hyloidea</taxon>
        <taxon>Dendrobatidae</taxon>
        <taxon>Dendrobatinae</taxon>
        <taxon>Ranitomeya</taxon>
    </lineage>
</organism>
<name>A0ABN9LXX7_9NEOB</name>
<dbReference type="InterPro" id="IPR036397">
    <property type="entry name" value="RNaseH_sf"/>
</dbReference>
<dbReference type="Proteomes" id="UP001176940">
    <property type="component" value="Unassembled WGS sequence"/>
</dbReference>
<gene>
    <name evidence="2" type="ORF">RIMI_LOCUS14444498</name>
</gene>
<dbReference type="Pfam" id="PF02171">
    <property type="entry name" value="Piwi"/>
    <property type="match status" value="1"/>
</dbReference>
<dbReference type="PANTHER" id="PTHR22891">
    <property type="entry name" value="EUKARYOTIC TRANSLATION INITIATION FACTOR 2C"/>
    <property type="match status" value="1"/>
</dbReference>
<protein>
    <recommendedName>
        <fullName evidence="1">Piwi domain-containing protein</fullName>
    </recommendedName>
</protein>
<dbReference type="PROSITE" id="PS50822">
    <property type="entry name" value="PIWI"/>
    <property type="match status" value="1"/>
</dbReference>
<proteinExistence type="predicted"/>
<evidence type="ECO:0000259" key="1">
    <source>
        <dbReference type="PROSITE" id="PS50822"/>
    </source>
</evidence>
<keyword evidence="3" id="KW-1185">Reference proteome</keyword>
<dbReference type="EMBL" id="CAUEEQ010037273">
    <property type="protein sequence ID" value="CAJ0953772.1"/>
    <property type="molecule type" value="Genomic_DNA"/>
</dbReference>
<sequence length="113" mass="13096">MPLKKMIIIGIDCYHDTLQGMRSIAGFVVSKNNHMTRWFSRCIIQDQRQEIVDGLKVCMKAALHVWSKTSVGLPHHILNHREEVGDRQLKTLVNYEIPQFMDSIKSTKQDYSP</sequence>
<reference evidence="2" key="1">
    <citation type="submission" date="2023-07" db="EMBL/GenBank/DDBJ databases">
        <authorList>
            <person name="Stuckert A."/>
        </authorList>
    </citation>
    <scope>NUCLEOTIDE SEQUENCE</scope>
</reference>
<dbReference type="Gene3D" id="3.30.420.10">
    <property type="entry name" value="Ribonuclease H-like superfamily/Ribonuclease H"/>
    <property type="match status" value="1"/>
</dbReference>
<evidence type="ECO:0000313" key="3">
    <source>
        <dbReference type="Proteomes" id="UP001176940"/>
    </source>
</evidence>
<dbReference type="InterPro" id="IPR012337">
    <property type="entry name" value="RNaseH-like_sf"/>
</dbReference>
<comment type="caution">
    <text evidence="2">The sequence shown here is derived from an EMBL/GenBank/DDBJ whole genome shotgun (WGS) entry which is preliminary data.</text>
</comment>
<dbReference type="SUPFAM" id="SSF53098">
    <property type="entry name" value="Ribonuclease H-like"/>
    <property type="match status" value="1"/>
</dbReference>
<evidence type="ECO:0000313" key="2">
    <source>
        <dbReference type="EMBL" id="CAJ0953772.1"/>
    </source>
</evidence>